<dbReference type="CDD" id="cd04647">
    <property type="entry name" value="LbH_MAT_like"/>
    <property type="match status" value="1"/>
</dbReference>
<dbReference type="PANTHER" id="PTHR23416:SF23">
    <property type="entry name" value="ACETYLTRANSFERASE C18B11.09C-RELATED"/>
    <property type="match status" value="1"/>
</dbReference>
<sequence length="175" mass="19755">MKLFKDFYLAVFNFLIPHIPNQFIRVFLYKSLGMKIGVKCTFLRPIFFYNPFNITIGNHCAINDNVVLDGRGGLVINDNVNISPYVKIYTAEHDLNSPDFKYVEGEVIIEEYVWISTNAMVMPGVKIGEGAVVAAGAVVTKNVDPYTIVGGIPAKKIGERKRNLAYNPNFKKYFH</sequence>
<dbReference type="InterPro" id="IPR011004">
    <property type="entry name" value="Trimer_LpxA-like_sf"/>
</dbReference>
<keyword evidence="4" id="KW-1185">Reference proteome</keyword>
<dbReference type="EC" id="2.3.1.-" evidence="3"/>
<comment type="caution">
    <text evidence="3">The sequence shown here is derived from an EMBL/GenBank/DDBJ whole genome shotgun (WGS) entry which is preliminary data.</text>
</comment>
<dbReference type="PANTHER" id="PTHR23416">
    <property type="entry name" value="SIALIC ACID SYNTHASE-RELATED"/>
    <property type="match status" value="1"/>
</dbReference>
<gene>
    <name evidence="3" type="ORF">ABC651_03975</name>
</gene>
<comment type="similarity">
    <text evidence="1">Belongs to the transferase hexapeptide repeat family.</text>
</comment>
<evidence type="ECO:0000313" key="3">
    <source>
        <dbReference type="EMBL" id="MEW7078208.1"/>
    </source>
</evidence>
<dbReference type="EMBL" id="JBDGII010000006">
    <property type="protein sequence ID" value="MEW7078208.1"/>
    <property type="molecule type" value="Genomic_DNA"/>
</dbReference>
<dbReference type="Gene3D" id="2.160.10.10">
    <property type="entry name" value="Hexapeptide repeat proteins"/>
    <property type="match status" value="1"/>
</dbReference>
<dbReference type="GO" id="GO:0016746">
    <property type="term" value="F:acyltransferase activity"/>
    <property type="evidence" value="ECO:0007669"/>
    <property type="project" value="UniProtKB-KW"/>
</dbReference>
<evidence type="ECO:0000256" key="2">
    <source>
        <dbReference type="ARBA" id="ARBA00022679"/>
    </source>
</evidence>
<dbReference type="InterPro" id="IPR051159">
    <property type="entry name" value="Hexapeptide_acetyltransf"/>
</dbReference>
<evidence type="ECO:0000313" key="4">
    <source>
        <dbReference type="Proteomes" id="UP001555176"/>
    </source>
</evidence>
<protein>
    <submittedName>
        <fullName evidence="3">Acyltransferase</fullName>
        <ecNumber evidence="3">2.3.1.-</ecNumber>
    </submittedName>
</protein>
<name>A0ABV3NGL1_9BACI</name>
<keyword evidence="3" id="KW-0012">Acyltransferase</keyword>
<accession>A0ABV3NGL1</accession>
<reference evidence="3 4" key="1">
    <citation type="submission" date="2024-04" db="EMBL/GenBank/DDBJ databases">
        <title>Bacterial genomes from commercial probiotics.</title>
        <authorList>
            <person name="Brady R."/>
            <person name="Call G.B."/>
            <person name="Chaston J.M."/>
        </authorList>
    </citation>
    <scope>NUCLEOTIDE SEQUENCE [LARGE SCALE GENOMIC DNA]</scope>
    <source>
        <strain evidence="4">gbc_m</strain>
    </source>
</reference>
<proteinExistence type="inferred from homology"/>
<keyword evidence="2 3" id="KW-0808">Transferase</keyword>
<dbReference type="SUPFAM" id="SSF51161">
    <property type="entry name" value="Trimeric LpxA-like enzymes"/>
    <property type="match status" value="1"/>
</dbReference>
<dbReference type="Pfam" id="PF00132">
    <property type="entry name" value="Hexapep"/>
    <property type="match status" value="1"/>
</dbReference>
<evidence type="ECO:0000256" key="1">
    <source>
        <dbReference type="ARBA" id="ARBA00007274"/>
    </source>
</evidence>
<organism evidence="3 4">
    <name type="scientific">Heyndrickxia faecalis</name>
    <dbReference type="NCBI Taxonomy" id="2824910"/>
    <lineage>
        <taxon>Bacteria</taxon>
        <taxon>Bacillati</taxon>
        <taxon>Bacillota</taxon>
        <taxon>Bacilli</taxon>
        <taxon>Bacillales</taxon>
        <taxon>Bacillaceae</taxon>
        <taxon>Heyndrickxia</taxon>
    </lineage>
</organism>
<dbReference type="InterPro" id="IPR001451">
    <property type="entry name" value="Hexapep"/>
</dbReference>
<dbReference type="Proteomes" id="UP001555176">
    <property type="component" value="Unassembled WGS sequence"/>
</dbReference>